<sequence>MFRIFCFTLHKKTKTIITMNNSPANFCPHCGTPLQSGQNVCPQCGAAINQTPQQAQNLRQSQQINPTQGYYKPQPSPQNGNDSNLRTALVVISCVLVGILVGFLIWFLIGSHSKSESTAVRQQEQIDKLQQDQDKIKEENENLKQALEKEKGRSKTTAGDVVSTNHSGGSVNLNMNGSVGGSSSLWMNGSTGGYWVDYGNGSSNQRKLRVSSFNSSTGSLILTATDDRGKYIGKFVGTVSGSGSKGDYGSYSGTFTNYKGVKLHFNYYD</sequence>
<evidence type="ECO:0000256" key="2">
    <source>
        <dbReference type="SAM" id="Phobius"/>
    </source>
</evidence>
<proteinExistence type="predicted"/>
<evidence type="ECO:0000313" key="4">
    <source>
        <dbReference type="EMBL" id="QFQ13585.1"/>
    </source>
</evidence>
<dbReference type="OrthoDB" id="363045at2"/>
<dbReference type="Pfam" id="PF13240">
    <property type="entry name" value="Zn_Ribbon_1"/>
    <property type="match status" value="1"/>
</dbReference>
<feature type="compositionally biased region" description="Polar residues" evidence="1">
    <location>
        <begin position="162"/>
        <end position="173"/>
    </location>
</feature>
<reference evidence="4 5" key="1">
    <citation type="submission" date="2018-11" db="EMBL/GenBank/DDBJ databases">
        <authorList>
            <person name="Na S.W."/>
            <person name="Baik M."/>
        </authorList>
    </citation>
    <scope>NUCLEOTIDE SEQUENCE [LARGE SCALE GENOMIC DNA]</scope>
    <source>
        <strain evidence="4 5">E39</strain>
    </source>
</reference>
<evidence type="ECO:0000259" key="3">
    <source>
        <dbReference type="Pfam" id="PF13240"/>
    </source>
</evidence>
<name>A0A5P8E971_9BACT</name>
<organism evidence="4 5">
    <name type="scientific">Pseudoprevotella muciniphila</name>
    <dbReference type="NCBI Taxonomy" id="2133944"/>
    <lineage>
        <taxon>Bacteria</taxon>
        <taxon>Pseudomonadati</taxon>
        <taxon>Bacteroidota</taxon>
        <taxon>Bacteroidia</taxon>
        <taxon>Bacteroidales</taxon>
        <taxon>Prevotellaceae</taxon>
        <taxon>Pseudoprevotella</taxon>
    </lineage>
</organism>
<feature type="region of interest" description="Disordered" evidence="1">
    <location>
        <begin position="147"/>
        <end position="173"/>
    </location>
</feature>
<gene>
    <name evidence="4" type="ORF">C7Y71_011535</name>
</gene>
<keyword evidence="5" id="KW-1185">Reference proteome</keyword>
<keyword evidence="2" id="KW-1133">Transmembrane helix</keyword>
<accession>A0A5P8E971</accession>
<dbReference type="EMBL" id="CP033459">
    <property type="protein sequence ID" value="QFQ13585.1"/>
    <property type="molecule type" value="Genomic_DNA"/>
</dbReference>
<evidence type="ECO:0000313" key="5">
    <source>
        <dbReference type="Proteomes" id="UP000249375"/>
    </source>
</evidence>
<keyword evidence="2" id="KW-0812">Transmembrane</keyword>
<feature type="domain" description="Zinc-ribbon" evidence="3">
    <location>
        <begin position="26"/>
        <end position="47"/>
    </location>
</feature>
<dbReference type="KEGG" id="alq:C7Y71_011535"/>
<feature type="transmembrane region" description="Helical" evidence="2">
    <location>
        <begin position="88"/>
        <end position="109"/>
    </location>
</feature>
<dbReference type="Proteomes" id="UP000249375">
    <property type="component" value="Chromosome"/>
</dbReference>
<evidence type="ECO:0000256" key="1">
    <source>
        <dbReference type="SAM" id="MobiDB-lite"/>
    </source>
</evidence>
<dbReference type="AlphaFoldDB" id="A0A5P8E971"/>
<protein>
    <submittedName>
        <fullName evidence="4">Zinc-ribbon domain-containing protein</fullName>
    </submittedName>
</protein>
<dbReference type="InterPro" id="IPR026870">
    <property type="entry name" value="Zinc_ribbon_dom"/>
</dbReference>
<keyword evidence="2" id="KW-0472">Membrane</keyword>